<name>A0A2V2N882_9EURY</name>
<evidence type="ECO:0000256" key="2">
    <source>
        <dbReference type="RuleBase" id="RU000363"/>
    </source>
</evidence>
<evidence type="ECO:0000313" key="4">
    <source>
        <dbReference type="Proteomes" id="UP000245934"/>
    </source>
</evidence>
<proteinExistence type="inferred from homology"/>
<sequence length="287" mass="31865">MKRQQSLVLITGATRGLGNQIAHHFFESGSDLILIARNYSELQKMKDTFLSTTKSEQRIFIFSFDLAETELLPALIKEIIEKCGDPDIVINNAASQGPVGPIYENDWTEWERCMKTCLIAPVQLCKGFIPGMIENHYGRIINISGGGATSPRPNFSSYATAKAGLVRFSETTACELLPHGITVNCVAPGIMYSDLTCNIIKAGKRSAGDSEYDNAINLQLHNTHNEEIAAELVYFLTSIECSTITGKLISAVWDPWKELPKYSDILSQTDIYTLRRIIPADRNLTIE</sequence>
<dbReference type="InterPro" id="IPR050259">
    <property type="entry name" value="SDR"/>
</dbReference>
<dbReference type="AlphaFoldDB" id="A0A2V2N882"/>
<protein>
    <submittedName>
        <fullName evidence="3">Dehydrogenase</fullName>
    </submittedName>
</protein>
<evidence type="ECO:0000256" key="1">
    <source>
        <dbReference type="ARBA" id="ARBA00006484"/>
    </source>
</evidence>
<gene>
    <name evidence="3" type="ORF">DLD82_01445</name>
</gene>
<evidence type="ECO:0000313" key="3">
    <source>
        <dbReference type="EMBL" id="PWR76184.1"/>
    </source>
</evidence>
<dbReference type="SUPFAM" id="SSF51735">
    <property type="entry name" value="NAD(P)-binding Rossmann-fold domains"/>
    <property type="match status" value="1"/>
</dbReference>
<dbReference type="PANTHER" id="PTHR42879">
    <property type="entry name" value="3-OXOACYL-(ACYL-CARRIER-PROTEIN) REDUCTASE"/>
    <property type="match status" value="1"/>
</dbReference>
<dbReference type="InterPro" id="IPR002347">
    <property type="entry name" value="SDR_fam"/>
</dbReference>
<dbReference type="EMBL" id="QGMZ01000004">
    <property type="protein sequence ID" value="PWR76184.1"/>
    <property type="molecule type" value="Genomic_DNA"/>
</dbReference>
<reference evidence="3 4" key="1">
    <citation type="submission" date="2018-05" db="EMBL/GenBank/DDBJ databases">
        <title>Draft genome of Methanospirillum stamsii Pt1.</title>
        <authorList>
            <person name="Dueholm M.S."/>
            <person name="Nielsen P.H."/>
            <person name="Bakmann L.F."/>
            <person name="Otzen D.E."/>
        </authorList>
    </citation>
    <scope>NUCLEOTIDE SEQUENCE [LARGE SCALE GENOMIC DNA]</scope>
    <source>
        <strain evidence="3 4">Pt1</strain>
    </source>
</reference>
<keyword evidence="4" id="KW-1185">Reference proteome</keyword>
<comment type="caution">
    <text evidence="3">The sequence shown here is derived from an EMBL/GenBank/DDBJ whole genome shotgun (WGS) entry which is preliminary data.</text>
</comment>
<accession>A0A2V2N882</accession>
<dbReference type="PRINTS" id="PR00081">
    <property type="entry name" value="GDHRDH"/>
</dbReference>
<dbReference type="InterPro" id="IPR036291">
    <property type="entry name" value="NAD(P)-bd_dom_sf"/>
</dbReference>
<dbReference type="Gene3D" id="3.40.50.720">
    <property type="entry name" value="NAD(P)-binding Rossmann-like Domain"/>
    <property type="match status" value="1"/>
</dbReference>
<comment type="similarity">
    <text evidence="1 2">Belongs to the short-chain dehydrogenases/reductases (SDR) family.</text>
</comment>
<dbReference type="CDD" id="cd05233">
    <property type="entry name" value="SDR_c"/>
    <property type="match status" value="1"/>
</dbReference>
<dbReference type="Proteomes" id="UP000245934">
    <property type="component" value="Unassembled WGS sequence"/>
</dbReference>
<organism evidence="3 4">
    <name type="scientific">Methanospirillum stamsii</name>
    <dbReference type="NCBI Taxonomy" id="1277351"/>
    <lineage>
        <taxon>Archaea</taxon>
        <taxon>Methanobacteriati</taxon>
        <taxon>Methanobacteriota</taxon>
        <taxon>Stenosarchaea group</taxon>
        <taxon>Methanomicrobia</taxon>
        <taxon>Methanomicrobiales</taxon>
        <taxon>Methanospirillaceae</taxon>
        <taxon>Methanospirillum</taxon>
    </lineage>
</organism>
<dbReference type="Pfam" id="PF00106">
    <property type="entry name" value="adh_short"/>
    <property type="match status" value="1"/>
</dbReference>
<dbReference type="PRINTS" id="PR00080">
    <property type="entry name" value="SDRFAMILY"/>
</dbReference>